<name>A0A4R4UUI8_9PSEU</name>
<dbReference type="OrthoDB" id="3398267at2"/>
<dbReference type="Gene3D" id="3.90.320.10">
    <property type="match status" value="1"/>
</dbReference>
<evidence type="ECO:0000313" key="2">
    <source>
        <dbReference type="Proteomes" id="UP000294744"/>
    </source>
</evidence>
<dbReference type="AlphaFoldDB" id="A0A4R4UUI8"/>
<dbReference type="Proteomes" id="UP000294744">
    <property type="component" value="Unassembled WGS sequence"/>
</dbReference>
<dbReference type="RefSeq" id="WP_132623163.1">
    <property type="nucleotide sequence ID" value="NZ_SMKV01000014.1"/>
</dbReference>
<accession>A0A4R4UUI8</accession>
<keyword evidence="2" id="KW-1185">Reference proteome</keyword>
<reference evidence="1 2" key="1">
    <citation type="submission" date="2019-03" db="EMBL/GenBank/DDBJ databases">
        <title>Draft genome sequences of novel Actinobacteria.</title>
        <authorList>
            <person name="Sahin N."/>
            <person name="Ay H."/>
            <person name="Saygin H."/>
        </authorList>
    </citation>
    <scope>NUCLEOTIDE SEQUENCE [LARGE SCALE GENOMIC DNA]</scope>
    <source>
        <strain evidence="1 2">16K404</strain>
    </source>
</reference>
<protein>
    <recommendedName>
        <fullName evidence="3">PD-(D/E)XK endonuclease-like domain-containing protein</fullName>
    </recommendedName>
</protein>
<evidence type="ECO:0008006" key="3">
    <source>
        <dbReference type="Google" id="ProtNLM"/>
    </source>
</evidence>
<sequence>MAGIQTLNRSGSRFYVDPDDSSKKAPSVTSIVAMLPKPFLTSWAAKLTAENAIDHLGSIVDLALTDRAGAIDYMKRAHRRNTQAAADIGTEVHELFERIARGEVVRSVHPDLRPYVDHIHAFHDRYQPEHRHIEDAVWSDKHDYAGSFDTIGDIDGETVILDVKTTRSGVHEDVALQLSAYAYADRIIKQDGSSEPVPDIHAGAVLHLRPEGWKLVPVRIDEEVLGYFLHLRQIFDWNSEVCKTVIGKPDYESVASTGSQRRKSKS</sequence>
<gene>
    <name evidence="1" type="ORF">E1161_13290</name>
</gene>
<evidence type="ECO:0000313" key="1">
    <source>
        <dbReference type="EMBL" id="TDC92343.1"/>
    </source>
</evidence>
<dbReference type="EMBL" id="SMKV01000014">
    <property type="protein sequence ID" value="TDC92343.1"/>
    <property type="molecule type" value="Genomic_DNA"/>
</dbReference>
<comment type="caution">
    <text evidence="1">The sequence shown here is derived from an EMBL/GenBank/DDBJ whole genome shotgun (WGS) entry which is preliminary data.</text>
</comment>
<organism evidence="1 2">
    <name type="scientific">Saccharopolyspora aridisoli</name>
    <dbReference type="NCBI Taxonomy" id="2530385"/>
    <lineage>
        <taxon>Bacteria</taxon>
        <taxon>Bacillati</taxon>
        <taxon>Actinomycetota</taxon>
        <taxon>Actinomycetes</taxon>
        <taxon>Pseudonocardiales</taxon>
        <taxon>Pseudonocardiaceae</taxon>
        <taxon>Saccharopolyspora</taxon>
    </lineage>
</organism>
<dbReference type="InterPro" id="IPR011604">
    <property type="entry name" value="PDDEXK-like_dom_sf"/>
</dbReference>
<proteinExistence type="predicted"/>